<gene>
    <name evidence="1" type="ORF">EEDITHA_LOCUS21323</name>
</gene>
<dbReference type="EMBL" id="CAKOGL010000030">
    <property type="protein sequence ID" value="CAH2107274.1"/>
    <property type="molecule type" value="Genomic_DNA"/>
</dbReference>
<accession>A0AAU9V7H5</accession>
<name>A0AAU9V7H5_EUPED</name>
<organism evidence="1 2">
    <name type="scientific">Euphydryas editha</name>
    <name type="common">Edith's checkerspot</name>
    <dbReference type="NCBI Taxonomy" id="104508"/>
    <lineage>
        <taxon>Eukaryota</taxon>
        <taxon>Metazoa</taxon>
        <taxon>Ecdysozoa</taxon>
        <taxon>Arthropoda</taxon>
        <taxon>Hexapoda</taxon>
        <taxon>Insecta</taxon>
        <taxon>Pterygota</taxon>
        <taxon>Neoptera</taxon>
        <taxon>Endopterygota</taxon>
        <taxon>Lepidoptera</taxon>
        <taxon>Glossata</taxon>
        <taxon>Ditrysia</taxon>
        <taxon>Papilionoidea</taxon>
        <taxon>Nymphalidae</taxon>
        <taxon>Nymphalinae</taxon>
        <taxon>Euphydryas</taxon>
    </lineage>
</organism>
<dbReference type="Proteomes" id="UP001153954">
    <property type="component" value="Unassembled WGS sequence"/>
</dbReference>
<evidence type="ECO:0000313" key="1">
    <source>
        <dbReference type="EMBL" id="CAH2107274.1"/>
    </source>
</evidence>
<sequence>MQFVFDNVDFNVFTIDGLNTLHVMGGIKCITPSNSVEKGRHVPRLKHMPPSHDIGELIGIVPLQTFQKGASLESVVVRRIIIPEEMIHPQPFDALWFVAKQLNMPCQNGKGI</sequence>
<proteinExistence type="predicted"/>
<dbReference type="AlphaFoldDB" id="A0AAU9V7H5"/>
<keyword evidence="2" id="KW-1185">Reference proteome</keyword>
<reference evidence="1" key="1">
    <citation type="submission" date="2022-03" db="EMBL/GenBank/DDBJ databases">
        <authorList>
            <person name="Tunstrom K."/>
        </authorList>
    </citation>
    <scope>NUCLEOTIDE SEQUENCE</scope>
</reference>
<comment type="caution">
    <text evidence="1">The sequence shown here is derived from an EMBL/GenBank/DDBJ whole genome shotgun (WGS) entry which is preliminary data.</text>
</comment>
<protein>
    <submittedName>
        <fullName evidence="1">Uncharacterized protein</fullName>
    </submittedName>
</protein>
<evidence type="ECO:0000313" key="2">
    <source>
        <dbReference type="Proteomes" id="UP001153954"/>
    </source>
</evidence>